<feature type="region of interest" description="Disordered" evidence="2">
    <location>
        <begin position="156"/>
        <end position="263"/>
    </location>
</feature>
<keyword evidence="1" id="KW-0539">Nucleus</keyword>
<feature type="region of interest" description="Disordered" evidence="2">
    <location>
        <begin position="328"/>
        <end position="384"/>
    </location>
</feature>
<accession>A0ABR3P4U1</accession>
<dbReference type="InterPro" id="IPR001138">
    <property type="entry name" value="Zn2Cys6_DnaBD"/>
</dbReference>
<organism evidence="4 5">
    <name type="scientific">Neodothiora populina</name>
    <dbReference type="NCBI Taxonomy" id="2781224"/>
    <lineage>
        <taxon>Eukaryota</taxon>
        <taxon>Fungi</taxon>
        <taxon>Dikarya</taxon>
        <taxon>Ascomycota</taxon>
        <taxon>Pezizomycotina</taxon>
        <taxon>Dothideomycetes</taxon>
        <taxon>Dothideomycetidae</taxon>
        <taxon>Dothideales</taxon>
        <taxon>Dothioraceae</taxon>
        <taxon>Neodothiora</taxon>
    </lineage>
</organism>
<feature type="region of interest" description="Disordered" evidence="2">
    <location>
        <begin position="15"/>
        <end position="40"/>
    </location>
</feature>
<dbReference type="PROSITE" id="PS50048">
    <property type="entry name" value="ZN2_CY6_FUNGAL_2"/>
    <property type="match status" value="1"/>
</dbReference>
<dbReference type="GeneID" id="95979983"/>
<dbReference type="EMBL" id="JBFMKM010000014">
    <property type="protein sequence ID" value="KAL1297745.1"/>
    <property type="molecule type" value="Genomic_DNA"/>
</dbReference>
<evidence type="ECO:0000256" key="1">
    <source>
        <dbReference type="ARBA" id="ARBA00023242"/>
    </source>
</evidence>
<evidence type="ECO:0000259" key="3">
    <source>
        <dbReference type="PROSITE" id="PS50048"/>
    </source>
</evidence>
<feature type="compositionally biased region" description="Polar residues" evidence="2">
    <location>
        <begin position="463"/>
        <end position="477"/>
    </location>
</feature>
<feature type="compositionally biased region" description="Basic and acidic residues" evidence="2">
    <location>
        <begin position="597"/>
        <end position="610"/>
    </location>
</feature>
<feature type="compositionally biased region" description="Polar residues" evidence="2">
    <location>
        <begin position="556"/>
        <end position="574"/>
    </location>
</feature>
<reference evidence="4 5" key="1">
    <citation type="submission" date="2024-07" db="EMBL/GenBank/DDBJ databases">
        <title>Draft sequence of the Neodothiora populina.</title>
        <authorList>
            <person name="Drown D.D."/>
            <person name="Schuette U.S."/>
            <person name="Buechlein A.B."/>
            <person name="Rusch D.R."/>
            <person name="Winton L.W."/>
            <person name="Adams G.A."/>
        </authorList>
    </citation>
    <scope>NUCLEOTIDE SEQUENCE [LARGE SCALE GENOMIC DNA]</scope>
    <source>
        <strain evidence="4 5">CPC 39397</strain>
    </source>
</reference>
<sequence length="673" mass="72885">MDVGNLLAGAAAHLEGEADDRARSRQYPTRPPHLSQGIHLPARQYEGSILSPTRPSAAMVNEPRPSPGARQQKQVTFELVFPEGQNRARLPMRVMISPHDTTLSIITTVKNFYGLYEGPGLIFQDEEQNILIASYDNFHHGMTVWVTVTPPDPTVAAASVRSPSTTLSPRKPKHAAALDLRPHTHSSRPASRTASRPASRNARPRSLSPQSIRSHKSASAAAAAAAKARSRAPKPREHDVYADNYSDSDEGNGSVTSSRREAHVSAEISVDNIVEGGRRKRAKFDSSELPLFVPPQVPASNSISSHSPQRRALGDVAASPYLSNQRNFTFQQPLPSPQSYTRPEASYGQYGGYASHPQQFRPGHVTYGPPRQSTGGILPTPEPTACSTISDEDVALQLMRLGDASNFSYGRTSTSTMDDALSGKAEAASSAEESEEADDELPPNKMESDMHPLASRRKKQRALANTLNSTDSVQSSSDEYDEPSFKGESDEIFPFDYDTASPDTERRMIKAKVFAVMKRDSATALPAKVGKSRPPGPIKTKPRSTSAAKIPISPASLPSQSRKTSAASTINFQAQYGADEEDLSSKPRCQRCRKSKKGCDRQRPCGRCKDAGIGADGCVSEDEGNGRKGRYGRHMGVPVKKGSEAGFGSLTSSTNGDFIAPARPLDKNKKRKR</sequence>
<comment type="caution">
    <text evidence="4">The sequence shown here is derived from an EMBL/GenBank/DDBJ whole genome shotgun (WGS) entry which is preliminary data.</text>
</comment>
<feature type="compositionally biased region" description="Polar residues" evidence="2">
    <location>
        <begin position="298"/>
        <end position="307"/>
    </location>
</feature>
<keyword evidence="5" id="KW-1185">Reference proteome</keyword>
<feature type="compositionally biased region" description="Polar residues" evidence="2">
    <location>
        <begin position="328"/>
        <end position="341"/>
    </location>
</feature>
<feature type="region of interest" description="Disordered" evidence="2">
    <location>
        <begin position="412"/>
        <end position="500"/>
    </location>
</feature>
<dbReference type="SMART" id="SM00066">
    <property type="entry name" value="GAL4"/>
    <property type="match status" value="1"/>
</dbReference>
<protein>
    <recommendedName>
        <fullName evidence="3">Zn(2)-C6 fungal-type domain-containing protein</fullName>
    </recommendedName>
</protein>
<dbReference type="CDD" id="cd00067">
    <property type="entry name" value="GAL4"/>
    <property type="match status" value="1"/>
</dbReference>
<gene>
    <name evidence="4" type="ORF">AAFC00_006284</name>
</gene>
<evidence type="ECO:0000313" key="5">
    <source>
        <dbReference type="Proteomes" id="UP001562354"/>
    </source>
</evidence>
<feature type="compositionally biased region" description="Low complexity" evidence="2">
    <location>
        <begin position="217"/>
        <end position="227"/>
    </location>
</feature>
<feature type="region of interest" description="Disordered" evidence="2">
    <location>
        <begin position="524"/>
        <end position="673"/>
    </location>
</feature>
<name>A0ABR3P4U1_9PEZI</name>
<dbReference type="Proteomes" id="UP001562354">
    <property type="component" value="Unassembled WGS sequence"/>
</dbReference>
<proteinExistence type="predicted"/>
<feature type="domain" description="Zn(2)-C6 fungal-type" evidence="3">
    <location>
        <begin position="588"/>
        <end position="620"/>
    </location>
</feature>
<feature type="region of interest" description="Disordered" evidence="2">
    <location>
        <begin position="291"/>
        <end position="311"/>
    </location>
</feature>
<evidence type="ECO:0000256" key="2">
    <source>
        <dbReference type="SAM" id="MobiDB-lite"/>
    </source>
</evidence>
<feature type="compositionally biased region" description="Low complexity" evidence="2">
    <location>
        <begin position="187"/>
        <end position="209"/>
    </location>
</feature>
<dbReference type="RefSeq" id="XP_069197427.1">
    <property type="nucleotide sequence ID" value="XM_069346218.1"/>
</dbReference>
<evidence type="ECO:0000313" key="4">
    <source>
        <dbReference type="EMBL" id="KAL1297745.1"/>
    </source>
</evidence>
<feature type="compositionally biased region" description="Acidic residues" evidence="2">
    <location>
        <begin position="432"/>
        <end position="441"/>
    </location>
</feature>